<dbReference type="InterPro" id="IPR002510">
    <property type="entry name" value="Metalloprtase-TldD/E_N"/>
</dbReference>
<evidence type="ECO:0000256" key="1">
    <source>
        <dbReference type="ARBA" id="ARBA00005836"/>
    </source>
</evidence>
<dbReference type="Pfam" id="PF19289">
    <property type="entry name" value="PmbA_TldD_3rd"/>
    <property type="match status" value="1"/>
</dbReference>
<dbReference type="PANTHER" id="PTHR43421">
    <property type="entry name" value="METALLOPROTEASE PMBA"/>
    <property type="match status" value="1"/>
</dbReference>
<sequence>MSIEQLKERLFAEGEKIGFTDLELYYEKKESLTIRLFEGEVDKYDFSDVQGASVRGLYNGKTGYAYTEKFDEESVAFLLENAVENAELIESEPEELFTDKAEYEKVQFYSSELDTVKPEDMIEFLKQVEQKILSYDPRVKKVTGTQMQNQKSEKGLFHDKGLELKESNNFLLFYVSILVEENDELKSGFVFRITKDFNELDADGIVKEVVEQGLSMLGGRNYPNKNYPVVLKNEAAASLLSTFTSSFSAQAVQDNRSRLKGKLDQKIAADHVNLVDNPFLLEGIQSATFDSEGVPTRKLNIVEEGNLQTYFHNLKTAKKDGVETTGHAHRGSYRGSVEVSPSNFYIEPASQPYEQLYAGLEEGIIITGLAGLHSGADPISGDFSLAADGYYVKDGKIAGPTKQMTVAGNFFEVLQDIEEIGSDLIFSPMSFNGYIGSPSLKIKGLAVTVD</sequence>
<feature type="domain" description="Metalloprotease TldD/E central" evidence="4">
    <location>
        <begin position="113"/>
        <end position="217"/>
    </location>
</feature>
<accession>A0ABT8JMQ3</accession>
<dbReference type="PANTHER" id="PTHR43421:SF1">
    <property type="entry name" value="METALLOPROTEASE PMBA"/>
    <property type="match status" value="1"/>
</dbReference>
<protein>
    <submittedName>
        <fullName evidence="5">TldD/PmbA family protein</fullName>
    </submittedName>
</protein>
<dbReference type="InterPro" id="IPR035068">
    <property type="entry name" value="TldD/PmbA_N"/>
</dbReference>
<evidence type="ECO:0000313" key="5">
    <source>
        <dbReference type="EMBL" id="MDN4606345.1"/>
    </source>
</evidence>
<evidence type="ECO:0000313" key="6">
    <source>
        <dbReference type="Proteomes" id="UP001175097"/>
    </source>
</evidence>
<gene>
    <name evidence="5" type="ORF">P5G49_02510</name>
</gene>
<feature type="domain" description="Metalloprotease TldD/E C-terminal" evidence="3">
    <location>
        <begin position="225"/>
        <end position="448"/>
    </location>
</feature>
<dbReference type="SUPFAM" id="SSF111283">
    <property type="entry name" value="Putative modulator of DNA gyrase, PmbA/TldD"/>
    <property type="match status" value="1"/>
</dbReference>
<organism evidence="5 6">
    <name type="scientific">Sporosarcina highlanderae</name>
    <dbReference type="NCBI Taxonomy" id="3035916"/>
    <lineage>
        <taxon>Bacteria</taxon>
        <taxon>Bacillati</taxon>
        <taxon>Bacillota</taxon>
        <taxon>Bacilli</taxon>
        <taxon>Bacillales</taxon>
        <taxon>Caryophanaceae</taxon>
        <taxon>Sporosarcina</taxon>
    </lineage>
</organism>
<dbReference type="InterPro" id="IPR036059">
    <property type="entry name" value="TldD/PmbA_sf"/>
</dbReference>
<keyword evidence="6" id="KW-1185">Reference proteome</keyword>
<dbReference type="InterPro" id="IPR047657">
    <property type="entry name" value="PmbA"/>
</dbReference>
<comment type="similarity">
    <text evidence="1">Belongs to the peptidase U62 family.</text>
</comment>
<reference evidence="5" key="1">
    <citation type="submission" date="2023-03" db="EMBL/GenBank/DDBJ databases">
        <title>MT1 and MT2 Draft Genomes of Novel Species.</title>
        <authorList>
            <person name="Venkateswaran K."/>
        </authorList>
    </citation>
    <scope>NUCLEOTIDE SEQUENCE</scope>
    <source>
        <strain evidence="5">F6_3S_P_2</strain>
    </source>
</reference>
<dbReference type="Gene3D" id="3.30.2290.10">
    <property type="entry name" value="PmbA/TldD superfamily"/>
    <property type="match status" value="1"/>
</dbReference>
<evidence type="ECO:0000259" key="3">
    <source>
        <dbReference type="Pfam" id="PF19289"/>
    </source>
</evidence>
<dbReference type="Pfam" id="PF01523">
    <property type="entry name" value="PmbA_TldD_1st"/>
    <property type="match status" value="1"/>
</dbReference>
<dbReference type="Proteomes" id="UP001175097">
    <property type="component" value="Unassembled WGS sequence"/>
</dbReference>
<evidence type="ECO:0000259" key="2">
    <source>
        <dbReference type="Pfam" id="PF01523"/>
    </source>
</evidence>
<dbReference type="EMBL" id="JAROCC010000002">
    <property type="protein sequence ID" value="MDN4606345.1"/>
    <property type="molecule type" value="Genomic_DNA"/>
</dbReference>
<comment type="caution">
    <text evidence="5">The sequence shown here is derived from an EMBL/GenBank/DDBJ whole genome shotgun (WGS) entry which is preliminary data.</text>
</comment>
<name>A0ABT8JMQ3_9BACL</name>
<evidence type="ECO:0000259" key="4">
    <source>
        <dbReference type="Pfam" id="PF19290"/>
    </source>
</evidence>
<feature type="domain" description="Metalloprotease TldD/E N-terminal" evidence="2">
    <location>
        <begin position="23"/>
        <end position="86"/>
    </location>
</feature>
<dbReference type="Pfam" id="PF19290">
    <property type="entry name" value="PmbA_TldD_2nd"/>
    <property type="match status" value="1"/>
</dbReference>
<dbReference type="InterPro" id="IPR045569">
    <property type="entry name" value="Metalloprtase-TldD/E_C"/>
</dbReference>
<dbReference type="InterPro" id="IPR045570">
    <property type="entry name" value="Metalloprtase-TldD/E_cen_dom"/>
</dbReference>
<proteinExistence type="inferred from homology"/>
<dbReference type="RefSeq" id="WP_301241902.1">
    <property type="nucleotide sequence ID" value="NZ_JAROCC010000002.1"/>
</dbReference>